<dbReference type="EMBL" id="SLVU01000008">
    <property type="protein sequence ID" value="TCN30148.1"/>
    <property type="molecule type" value="Genomic_DNA"/>
</dbReference>
<proteinExistence type="predicted"/>
<feature type="signal peptide" evidence="1">
    <location>
        <begin position="1"/>
        <end position="31"/>
    </location>
</feature>
<protein>
    <recommendedName>
        <fullName evidence="4">Secreted protein</fullName>
    </recommendedName>
</protein>
<name>A0A4R2BR71_9HYPH</name>
<evidence type="ECO:0000313" key="3">
    <source>
        <dbReference type="Proteomes" id="UP000295043"/>
    </source>
</evidence>
<sequence length="84" mass="8900">MTQISRRIMLGGFAATAGAVVASAIPLPAPAAIVEPVMTPEERLQAAIEEVKAAASAMAPEISRWDCIWNPDGKCKLILASYDF</sequence>
<accession>A0A4R2BR71</accession>
<dbReference type="AlphaFoldDB" id="A0A4R2BR71"/>
<keyword evidence="1" id="KW-0732">Signal</keyword>
<organism evidence="2 3">
    <name type="scientific">Sinorhizobium americanum</name>
    <dbReference type="NCBI Taxonomy" id="194963"/>
    <lineage>
        <taxon>Bacteria</taxon>
        <taxon>Pseudomonadati</taxon>
        <taxon>Pseudomonadota</taxon>
        <taxon>Alphaproteobacteria</taxon>
        <taxon>Hyphomicrobiales</taxon>
        <taxon>Rhizobiaceae</taxon>
        <taxon>Sinorhizobium/Ensifer group</taxon>
        <taxon>Sinorhizobium</taxon>
    </lineage>
</organism>
<feature type="chain" id="PRO_5020693477" description="Secreted protein" evidence="1">
    <location>
        <begin position="32"/>
        <end position="84"/>
    </location>
</feature>
<gene>
    <name evidence="2" type="ORF">EV184_10814</name>
</gene>
<evidence type="ECO:0000256" key="1">
    <source>
        <dbReference type="SAM" id="SignalP"/>
    </source>
</evidence>
<dbReference type="Proteomes" id="UP000295043">
    <property type="component" value="Unassembled WGS sequence"/>
</dbReference>
<comment type="caution">
    <text evidence="2">The sequence shown here is derived from an EMBL/GenBank/DDBJ whole genome shotgun (WGS) entry which is preliminary data.</text>
</comment>
<dbReference type="RefSeq" id="WP_132075521.1">
    <property type="nucleotide sequence ID" value="NZ_SLVU01000008.1"/>
</dbReference>
<dbReference type="PROSITE" id="PS51318">
    <property type="entry name" value="TAT"/>
    <property type="match status" value="1"/>
</dbReference>
<evidence type="ECO:0008006" key="4">
    <source>
        <dbReference type="Google" id="ProtNLM"/>
    </source>
</evidence>
<evidence type="ECO:0000313" key="2">
    <source>
        <dbReference type="EMBL" id="TCN30148.1"/>
    </source>
</evidence>
<reference evidence="2 3" key="1">
    <citation type="submission" date="2019-03" db="EMBL/GenBank/DDBJ databases">
        <title>Genomic Encyclopedia of Type Strains, Phase IV (KMG-V): Genome sequencing to study the core and pangenomes of soil and plant-associated prokaryotes.</title>
        <authorList>
            <person name="Whitman W."/>
        </authorList>
    </citation>
    <scope>NUCLEOTIDE SEQUENCE [LARGE SCALE GENOMIC DNA]</scope>
    <source>
        <strain evidence="2 3">23C40</strain>
    </source>
</reference>
<dbReference type="InterPro" id="IPR006311">
    <property type="entry name" value="TAT_signal"/>
</dbReference>